<evidence type="ECO:0000256" key="2">
    <source>
        <dbReference type="SAM" id="Phobius"/>
    </source>
</evidence>
<dbReference type="KEGG" id="dti:Desti_0004"/>
<dbReference type="HOGENOM" id="CLU_1183510_0_0_7"/>
<keyword evidence="2" id="KW-0812">Transmembrane</keyword>
<sequence>MLGNEETRRPVSENNQTGGWTTLHSWIFLGIVAVGLLMIGIQNRYHYLSPLGLGKAYRIDKLFGGIQEFDPSKGWITAQLQQMQPPQMSGMDPSSMAMQMPGGGHPGMMPPSVNVPDAAVPVPSGKEEPLAEKETQIPSTPSVQQTKPQETKELTTEEKLRAFKRAFPNFGQDEFSLANDDLYPDWKKNVSPSGNWNEFLTTYQEFIQWWNDKGSPAESGFKLWKDFLAQKPKR</sequence>
<accession>I4BZL5</accession>
<dbReference type="RefSeq" id="WP_014807915.1">
    <property type="nucleotide sequence ID" value="NC_018025.1"/>
</dbReference>
<reference evidence="4" key="1">
    <citation type="submission" date="2012-06" db="EMBL/GenBank/DDBJ databases">
        <title>Complete sequence of chromosome of Desulfomonile tiedjei DSM 6799.</title>
        <authorList>
            <person name="Lucas S."/>
            <person name="Copeland A."/>
            <person name="Lapidus A."/>
            <person name="Glavina del Rio T."/>
            <person name="Dalin E."/>
            <person name="Tice H."/>
            <person name="Bruce D."/>
            <person name="Goodwin L."/>
            <person name="Pitluck S."/>
            <person name="Peters L."/>
            <person name="Ovchinnikova G."/>
            <person name="Zeytun A."/>
            <person name="Lu M."/>
            <person name="Kyrpides N."/>
            <person name="Mavromatis K."/>
            <person name="Ivanova N."/>
            <person name="Brettin T."/>
            <person name="Detter J.C."/>
            <person name="Han C."/>
            <person name="Larimer F."/>
            <person name="Land M."/>
            <person name="Hauser L."/>
            <person name="Markowitz V."/>
            <person name="Cheng J.-F."/>
            <person name="Hugenholtz P."/>
            <person name="Woyke T."/>
            <person name="Wu D."/>
            <person name="Spring S."/>
            <person name="Schroeder M."/>
            <person name="Brambilla E."/>
            <person name="Klenk H.-P."/>
            <person name="Eisen J.A."/>
        </authorList>
    </citation>
    <scope>NUCLEOTIDE SEQUENCE [LARGE SCALE GENOMIC DNA]</scope>
    <source>
        <strain evidence="4">ATCC 49306 / DSM 6799 / DCB-1</strain>
    </source>
</reference>
<evidence type="ECO:0000256" key="1">
    <source>
        <dbReference type="SAM" id="MobiDB-lite"/>
    </source>
</evidence>
<evidence type="ECO:0000313" key="3">
    <source>
        <dbReference type="EMBL" id="AFM22756.1"/>
    </source>
</evidence>
<keyword evidence="4" id="KW-1185">Reference proteome</keyword>
<gene>
    <name evidence="3" type="ordered locus">Desti_0004</name>
</gene>
<keyword evidence="2" id="KW-1133">Transmembrane helix</keyword>
<dbReference type="Proteomes" id="UP000006055">
    <property type="component" value="Chromosome"/>
</dbReference>
<dbReference type="EMBL" id="CP003360">
    <property type="protein sequence ID" value="AFM22756.1"/>
    <property type="molecule type" value="Genomic_DNA"/>
</dbReference>
<keyword evidence="2" id="KW-0472">Membrane</keyword>
<proteinExistence type="predicted"/>
<protein>
    <submittedName>
        <fullName evidence="3">Uncharacterized protein</fullName>
    </submittedName>
</protein>
<feature type="transmembrane region" description="Helical" evidence="2">
    <location>
        <begin position="20"/>
        <end position="41"/>
    </location>
</feature>
<evidence type="ECO:0000313" key="4">
    <source>
        <dbReference type="Proteomes" id="UP000006055"/>
    </source>
</evidence>
<feature type="region of interest" description="Disordered" evidence="1">
    <location>
        <begin position="117"/>
        <end position="154"/>
    </location>
</feature>
<feature type="compositionally biased region" description="Basic and acidic residues" evidence="1">
    <location>
        <begin position="125"/>
        <end position="135"/>
    </location>
</feature>
<dbReference type="AlphaFoldDB" id="I4BZL5"/>
<organism evidence="3 4">
    <name type="scientific">Desulfomonile tiedjei (strain ATCC 49306 / DSM 6799 / DCB-1)</name>
    <dbReference type="NCBI Taxonomy" id="706587"/>
    <lineage>
        <taxon>Bacteria</taxon>
        <taxon>Pseudomonadati</taxon>
        <taxon>Thermodesulfobacteriota</taxon>
        <taxon>Desulfomonilia</taxon>
        <taxon>Desulfomonilales</taxon>
        <taxon>Desulfomonilaceae</taxon>
        <taxon>Desulfomonile</taxon>
    </lineage>
</organism>
<name>I4BZL5_DESTA</name>